<dbReference type="RefSeq" id="WP_345419056.1">
    <property type="nucleotide sequence ID" value="NZ_AP031496.1"/>
</dbReference>
<organism evidence="4 5">
    <name type="scientific">Halioxenophilus aromaticivorans</name>
    <dbReference type="NCBI Taxonomy" id="1306992"/>
    <lineage>
        <taxon>Bacteria</taxon>
        <taxon>Pseudomonadati</taxon>
        <taxon>Pseudomonadota</taxon>
        <taxon>Gammaproteobacteria</taxon>
        <taxon>Alteromonadales</taxon>
        <taxon>Alteromonadaceae</taxon>
        <taxon>Halioxenophilus</taxon>
    </lineage>
</organism>
<dbReference type="Gene3D" id="3.90.550.10">
    <property type="entry name" value="Spore Coat Polysaccharide Biosynthesis Protein SpsA, Chain A"/>
    <property type="match status" value="1"/>
</dbReference>
<dbReference type="InterPro" id="IPR029044">
    <property type="entry name" value="Nucleotide-diphossugar_trans"/>
</dbReference>
<evidence type="ECO:0000313" key="4">
    <source>
        <dbReference type="EMBL" id="GAA4937145.1"/>
    </source>
</evidence>
<dbReference type="EMBL" id="BAABLX010000007">
    <property type="protein sequence ID" value="GAA4937145.1"/>
    <property type="molecule type" value="Genomic_DNA"/>
</dbReference>
<keyword evidence="5" id="KW-1185">Reference proteome</keyword>
<dbReference type="GO" id="GO:0016757">
    <property type="term" value="F:glycosyltransferase activity"/>
    <property type="evidence" value="ECO:0007669"/>
    <property type="project" value="UniProtKB-KW"/>
</dbReference>
<dbReference type="Proteomes" id="UP001409585">
    <property type="component" value="Unassembled WGS sequence"/>
</dbReference>
<comment type="similarity">
    <text evidence="1">Belongs to the glycosyltransferase 2 family.</text>
</comment>
<accession>A0AAV3U0J1</accession>
<gene>
    <name evidence="4" type="ORF">GCM10025791_13610</name>
</gene>
<evidence type="ECO:0000256" key="3">
    <source>
        <dbReference type="ARBA" id="ARBA00022679"/>
    </source>
</evidence>
<evidence type="ECO:0000256" key="1">
    <source>
        <dbReference type="ARBA" id="ARBA00006739"/>
    </source>
</evidence>
<name>A0AAV3U0J1_9ALTE</name>
<comment type="caution">
    <text evidence="4">The sequence shown here is derived from an EMBL/GenBank/DDBJ whole genome shotgun (WGS) entry which is preliminary data.</text>
</comment>
<reference evidence="5" key="1">
    <citation type="journal article" date="2019" name="Int. J. Syst. Evol. Microbiol.">
        <title>The Global Catalogue of Microorganisms (GCM) 10K type strain sequencing project: providing services to taxonomists for standard genome sequencing and annotation.</title>
        <authorList>
            <consortium name="The Broad Institute Genomics Platform"/>
            <consortium name="The Broad Institute Genome Sequencing Center for Infectious Disease"/>
            <person name="Wu L."/>
            <person name="Ma J."/>
        </authorList>
    </citation>
    <scope>NUCLEOTIDE SEQUENCE [LARGE SCALE GENOMIC DNA]</scope>
    <source>
        <strain evidence="5">JCM 19134</strain>
    </source>
</reference>
<sequence length="290" mass="33556">MTTAQNLEGKTTFNELIISVVVHTWDADDIENCLKSLNTAIEDATTKRHIGKSTLHLMYNGNEHLDLHITELFVHSHYKQPVNLKLNCENKGYGGTNNTTIRQEVTIPTREKCLIVMNSDLILDKLSISHACELLSSSEKPGLVAPMLLSLDGTEQVYGNKRYPNICTLLARLFPMLLRLKFFENLNTLYEYRSDQDKNLKMVQICSGSFLLATHEFWFKLGGFNEDFFMYFEDFDLSIRANKLGCEHLYNANVKIKHKGGETGKKPLYHKWLFIQSAFKFFNRHGWKWY</sequence>
<keyword evidence="3" id="KW-0808">Transferase</keyword>
<proteinExistence type="inferred from homology"/>
<evidence type="ECO:0000256" key="2">
    <source>
        <dbReference type="ARBA" id="ARBA00022676"/>
    </source>
</evidence>
<dbReference type="PANTHER" id="PTHR43179:SF12">
    <property type="entry name" value="GALACTOFURANOSYLTRANSFERASE GLFT2"/>
    <property type="match status" value="1"/>
</dbReference>
<keyword evidence="2" id="KW-0328">Glycosyltransferase</keyword>
<evidence type="ECO:0000313" key="5">
    <source>
        <dbReference type="Proteomes" id="UP001409585"/>
    </source>
</evidence>
<protein>
    <submittedName>
        <fullName evidence="4">Glycosyltransferase family 2 protein</fullName>
    </submittedName>
</protein>
<dbReference type="SUPFAM" id="SSF53448">
    <property type="entry name" value="Nucleotide-diphospho-sugar transferases"/>
    <property type="match status" value="1"/>
</dbReference>
<dbReference type="PANTHER" id="PTHR43179">
    <property type="entry name" value="RHAMNOSYLTRANSFERASE WBBL"/>
    <property type="match status" value="1"/>
</dbReference>
<dbReference type="AlphaFoldDB" id="A0AAV3U0J1"/>